<dbReference type="GeneID" id="93091358"/>
<dbReference type="SUPFAM" id="SSF56784">
    <property type="entry name" value="HAD-like"/>
    <property type="match status" value="1"/>
</dbReference>
<dbReference type="Proteomes" id="UP000254920">
    <property type="component" value="Unassembled WGS sequence"/>
</dbReference>
<keyword evidence="2" id="KW-0479">Metal-binding</keyword>
<evidence type="ECO:0000313" key="5">
    <source>
        <dbReference type="EMBL" id="SUX10726.1"/>
    </source>
</evidence>
<comment type="cofactor">
    <cofactor evidence="1">
        <name>Mg(2+)</name>
        <dbReference type="ChEBI" id="CHEBI:18420"/>
    </cofactor>
</comment>
<keyword evidence="3 5" id="KW-0378">Hydrolase</keyword>
<gene>
    <name evidence="5" type="ORF">NCTC12475_00933</name>
</gene>
<dbReference type="RefSeq" id="WP_161492226.1">
    <property type="nucleotide sequence ID" value="NZ_CP043427.1"/>
</dbReference>
<proteinExistence type="predicted"/>
<dbReference type="InterPro" id="IPR041492">
    <property type="entry name" value="HAD_2"/>
</dbReference>
<dbReference type="AlphaFoldDB" id="A0A381DJ82"/>
<dbReference type="NCBIfam" id="TIGR01662">
    <property type="entry name" value="HAD-SF-IIIA"/>
    <property type="match status" value="1"/>
</dbReference>
<dbReference type="InterPro" id="IPR023214">
    <property type="entry name" value="HAD_sf"/>
</dbReference>
<dbReference type="EMBL" id="UFVD01000001">
    <property type="protein sequence ID" value="SUX10726.1"/>
    <property type="molecule type" value="Genomic_DNA"/>
</dbReference>
<evidence type="ECO:0000256" key="4">
    <source>
        <dbReference type="ARBA" id="ARBA00022842"/>
    </source>
</evidence>
<dbReference type="NCBIfam" id="TIGR01549">
    <property type="entry name" value="HAD-SF-IA-v1"/>
    <property type="match status" value="1"/>
</dbReference>
<dbReference type="SFLD" id="SFLDS00003">
    <property type="entry name" value="Haloacid_Dehalogenase"/>
    <property type="match status" value="1"/>
</dbReference>
<dbReference type="EC" id="3.1.3.-" evidence="5"/>
<evidence type="ECO:0000256" key="2">
    <source>
        <dbReference type="ARBA" id="ARBA00022723"/>
    </source>
</evidence>
<dbReference type="PANTHER" id="PTHR46470">
    <property type="entry name" value="N-ACYLNEURAMINATE-9-PHOSPHATASE"/>
    <property type="match status" value="1"/>
</dbReference>
<evidence type="ECO:0000313" key="6">
    <source>
        <dbReference type="Proteomes" id="UP000254920"/>
    </source>
</evidence>
<sequence>MIKGVIFDLDNTLYDDRIYIYEMFKIFAKRYEISFEKMKEIFTDEMRLKSIDIFGDILKRLNIYSKKAHDEMFEIYENLNCLLSLNDDSVEILEFLQNRGVKMAIVTNGVVGVQKNKIKVLNVKKYIKNIVYAREFGKECEKPHPKSFLKAVEMLNLNPDEVIFIGDNPLTDIKGAKSAGILAYRLLNGHMALFDCDECNNIKSLLEVKNLIG</sequence>
<protein>
    <submittedName>
        <fullName evidence="5">HAD superfamily hydrolase</fullName>
        <ecNumber evidence="5">3.1.3.-</ecNumber>
    </submittedName>
</protein>
<dbReference type="InterPro" id="IPR036412">
    <property type="entry name" value="HAD-like_sf"/>
</dbReference>
<dbReference type="GO" id="GO:0016791">
    <property type="term" value="F:phosphatase activity"/>
    <property type="evidence" value="ECO:0007669"/>
    <property type="project" value="TreeGrafter"/>
</dbReference>
<keyword evidence="6" id="KW-1185">Reference proteome</keyword>
<accession>A0A381DJ82</accession>
<keyword evidence="4" id="KW-0460">Magnesium</keyword>
<dbReference type="SFLD" id="SFLDG01129">
    <property type="entry name" value="C1.5:_HAD__Beta-PGM__Phosphata"/>
    <property type="match status" value="1"/>
</dbReference>
<dbReference type="NCBIfam" id="TIGR01509">
    <property type="entry name" value="HAD-SF-IA-v3"/>
    <property type="match status" value="1"/>
</dbReference>
<dbReference type="InterPro" id="IPR051400">
    <property type="entry name" value="HAD-like_hydrolase"/>
</dbReference>
<dbReference type="GO" id="GO:0046872">
    <property type="term" value="F:metal ion binding"/>
    <property type="evidence" value="ECO:0007669"/>
    <property type="project" value="UniProtKB-KW"/>
</dbReference>
<dbReference type="GO" id="GO:0044281">
    <property type="term" value="P:small molecule metabolic process"/>
    <property type="evidence" value="ECO:0007669"/>
    <property type="project" value="UniProtKB-ARBA"/>
</dbReference>
<dbReference type="Pfam" id="PF13419">
    <property type="entry name" value="HAD_2"/>
    <property type="match status" value="1"/>
</dbReference>
<evidence type="ECO:0000256" key="3">
    <source>
        <dbReference type="ARBA" id="ARBA00022801"/>
    </source>
</evidence>
<dbReference type="Gene3D" id="3.40.50.1000">
    <property type="entry name" value="HAD superfamily/HAD-like"/>
    <property type="match status" value="1"/>
</dbReference>
<reference evidence="5 6" key="1">
    <citation type="submission" date="2018-06" db="EMBL/GenBank/DDBJ databases">
        <authorList>
            <consortium name="Pathogen Informatics"/>
            <person name="Doyle S."/>
        </authorList>
    </citation>
    <scope>NUCLEOTIDE SEQUENCE [LARGE SCALE GENOMIC DNA]</scope>
    <source>
        <strain evidence="5 6">NCTC12475</strain>
    </source>
</reference>
<name>A0A381DJ82_9BACT</name>
<dbReference type="InterPro" id="IPR006439">
    <property type="entry name" value="HAD-SF_hydro_IA"/>
</dbReference>
<organism evidence="5 6">
    <name type="scientific">Campylobacter sputorum subsp. sputorum</name>
    <dbReference type="NCBI Taxonomy" id="32024"/>
    <lineage>
        <taxon>Bacteria</taxon>
        <taxon>Pseudomonadati</taxon>
        <taxon>Campylobacterota</taxon>
        <taxon>Epsilonproteobacteria</taxon>
        <taxon>Campylobacterales</taxon>
        <taxon>Campylobacteraceae</taxon>
        <taxon>Campylobacter</taxon>
    </lineage>
</organism>
<dbReference type="InterPro" id="IPR006549">
    <property type="entry name" value="HAD-SF_hydro_IIIA"/>
</dbReference>
<dbReference type="STRING" id="32024.GCA_000788295_01818"/>
<dbReference type="Gene3D" id="1.10.150.520">
    <property type="match status" value="1"/>
</dbReference>
<dbReference type="PANTHER" id="PTHR46470:SF2">
    <property type="entry name" value="GLYCERALDEHYDE 3-PHOSPHATE PHOSPHATASE"/>
    <property type="match status" value="1"/>
</dbReference>
<evidence type="ECO:0000256" key="1">
    <source>
        <dbReference type="ARBA" id="ARBA00001946"/>
    </source>
</evidence>